<protein>
    <submittedName>
        <fullName evidence="2">Alpha/beta hydrolase fold</fullName>
    </submittedName>
</protein>
<dbReference type="OrthoDB" id="8680283at2"/>
<keyword evidence="2" id="KW-0378">Hydrolase</keyword>
<name>A0A1I6HR62_9RHOB</name>
<dbReference type="InterPro" id="IPR000073">
    <property type="entry name" value="AB_hydrolase_1"/>
</dbReference>
<sequence length="256" mass="27627">MFFIGTGLSIHKQDLTELPAGNLMTSSIYFCHGLPGSPLDTSLMTAKAIAPDLLAASDPLSQFDEMTAHLSGQVHIAGFSIGARIACLIAANRPDRIAKLTLISPGAPLQTGDYLSQMAGRPVFLAAQKSEAAMARFALIQSLAIRAAPGLLLSALFAKSGPDERAFARNQKPALQHGLRQSLLTYRAAYIAHLRDYVADWSDLLPQISCPTDIYHGTQDKWAPVTMAHALNDAIERATLHLTPTEHYTTLAQVRL</sequence>
<gene>
    <name evidence="2" type="ORF">SAMN04488002_3286</name>
</gene>
<feature type="domain" description="AB hydrolase-1" evidence="1">
    <location>
        <begin position="62"/>
        <end position="248"/>
    </location>
</feature>
<dbReference type="AlphaFoldDB" id="A0A1I6HR62"/>
<dbReference type="STRING" id="670154.SAMN04488002_3286"/>
<dbReference type="PANTHER" id="PTHR43433:SF5">
    <property type="entry name" value="AB HYDROLASE-1 DOMAIN-CONTAINING PROTEIN"/>
    <property type="match status" value="1"/>
</dbReference>
<keyword evidence="3" id="KW-1185">Reference proteome</keyword>
<organism evidence="2 3">
    <name type="scientific">Litoreibacter janthinus</name>
    <dbReference type="NCBI Taxonomy" id="670154"/>
    <lineage>
        <taxon>Bacteria</taxon>
        <taxon>Pseudomonadati</taxon>
        <taxon>Pseudomonadota</taxon>
        <taxon>Alphaproteobacteria</taxon>
        <taxon>Rhodobacterales</taxon>
        <taxon>Roseobacteraceae</taxon>
        <taxon>Litoreibacter</taxon>
    </lineage>
</organism>
<evidence type="ECO:0000313" key="3">
    <source>
        <dbReference type="Proteomes" id="UP000199658"/>
    </source>
</evidence>
<dbReference type="GO" id="GO:0016787">
    <property type="term" value="F:hydrolase activity"/>
    <property type="evidence" value="ECO:0007669"/>
    <property type="project" value="UniProtKB-KW"/>
</dbReference>
<dbReference type="InterPro" id="IPR029058">
    <property type="entry name" value="AB_hydrolase_fold"/>
</dbReference>
<dbReference type="InterPro" id="IPR050471">
    <property type="entry name" value="AB_hydrolase"/>
</dbReference>
<dbReference type="Pfam" id="PF00561">
    <property type="entry name" value="Abhydrolase_1"/>
    <property type="match status" value="1"/>
</dbReference>
<dbReference type="Gene3D" id="3.40.50.1820">
    <property type="entry name" value="alpha/beta hydrolase"/>
    <property type="match status" value="1"/>
</dbReference>
<evidence type="ECO:0000313" key="2">
    <source>
        <dbReference type="EMBL" id="SFR56888.1"/>
    </source>
</evidence>
<dbReference type="PANTHER" id="PTHR43433">
    <property type="entry name" value="HYDROLASE, ALPHA/BETA FOLD FAMILY PROTEIN"/>
    <property type="match status" value="1"/>
</dbReference>
<dbReference type="SUPFAM" id="SSF53474">
    <property type="entry name" value="alpha/beta-Hydrolases"/>
    <property type="match status" value="1"/>
</dbReference>
<evidence type="ECO:0000259" key="1">
    <source>
        <dbReference type="Pfam" id="PF00561"/>
    </source>
</evidence>
<reference evidence="3" key="1">
    <citation type="submission" date="2016-10" db="EMBL/GenBank/DDBJ databases">
        <authorList>
            <person name="Varghese N."/>
            <person name="Submissions S."/>
        </authorList>
    </citation>
    <scope>NUCLEOTIDE SEQUENCE [LARGE SCALE GENOMIC DNA]</scope>
    <source>
        <strain evidence="3">DSM 26921</strain>
    </source>
</reference>
<proteinExistence type="predicted"/>
<dbReference type="Proteomes" id="UP000199658">
    <property type="component" value="Unassembled WGS sequence"/>
</dbReference>
<accession>A0A1I6HR62</accession>
<dbReference type="EMBL" id="FOYO01000001">
    <property type="protein sequence ID" value="SFR56888.1"/>
    <property type="molecule type" value="Genomic_DNA"/>
</dbReference>